<evidence type="ECO:0000313" key="1">
    <source>
        <dbReference type="EMBL" id="PHH53465.1"/>
    </source>
</evidence>
<dbReference type="Proteomes" id="UP000222788">
    <property type="component" value="Unassembled WGS sequence"/>
</dbReference>
<dbReference type="EMBL" id="APWK03000043">
    <property type="protein sequence ID" value="PHH53465.1"/>
    <property type="molecule type" value="Genomic_DNA"/>
</dbReference>
<protein>
    <submittedName>
        <fullName evidence="1">Uncharacterized protein</fullName>
    </submittedName>
</protein>
<proteinExistence type="predicted"/>
<gene>
    <name evidence="1" type="ORF">CFIMG_004862RAa</name>
</gene>
<reference evidence="1 2" key="2">
    <citation type="journal article" date="2013" name="IMA Fungus">
        <title>IMA Genome-F 1: Ceratocystis fimbriata: Draft nuclear genome sequence for the plant pathogen, Ceratocystis fimbriata.</title>
        <authorList>
            <person name="Wilken P.M."/>
            <person name="Steenkamp E.T."/>
            <person name="Wingfield M.J."/>
            <person name="de Beer Z.W."/>
            <person name="Wingfield B.D."/>
        </authorList>
    </citation>
    <scope>NUCLEOTIDE SEQUENCE [LARGE SCALE GENOMIC DNA]</scope>
    <source>
        <strain evidence="1 2">CBS 114723</strain>
    </source>
</reference>
<organism evidence="1 2">
    <name type="scientific">Ceratocystis fimbriata CBS 114723</name>
    <dbReference type="NCBI Taxonomy" id="1035309"/>
    <lineage>
        <taxon>Eukaryota</taxon>
        <taxon>Fungi</taxon>
        <taxon>Dikarya</taxon>
        <taxon>Ascomycota</taxon>
        <taxon>Pezizomycotina</taxon>
        <taxon>Sordariomycetes</taxon>
        <taxon>Hypocreomycetidae</taxon>
        <taxon>Microascales</taxon>
        <taxon>Ceratocystidaceae</taxon>
        <taxon>Ceratocystis</taxon>
    </lineage>
</organism>
<name>A0A2C5X4U2_9PEZI</name>
<evidence type="ECO:0000313" key="2">
    <source>
        <dbReference type="Proteomes" id="UP000222788"/>
    </source>
</evidence>
<accession>A0A2C5X4U2</accession>
<keyword evidence="2" id="KW-1185">Reference proteome</keyword>
<reference evidence="1 2" key="1">
    <citation type="journal article" date="2013" name="Fungal Biol.">
        <title>Analysis of microsatellite markers in the genome of the plant pathogen Ceratocystis fimbriata.</title>
        <authorList>
            <person name="Simpson M.C."/>
            <person name="Wilken P.M."/>
            <person name="Coetzee M.P."/>
            <person name="Wingfield M.J."/>
            <person name="Wingfield B.D."/>
        </authorList>
    </citation>
    <scope>NUCLEOTIDE SEQUENCE [LARGE SCALE GENOMIC DNA]</scope>
    <source>
        <strain evidence="1 2">CBS 114723</strain>
    </source>
</reference>
<comment type="caution">
    <text evidence="1">The sequence shown here is derived from an EMBL/GenBank/DDBJ whole genome shotgun (WGS) entry which is preliminary data.</text>
</comment>
<dbReference type="AlphaFoldDB" id="A0A2C5X4U2"/>
<sequence>MRSPLGPDDFLVGRFYGMGQAARTELQPCHAIPSCIMQQLRHNPPTYTQKSGQHARNISQDWDLEAASEDTFPDTLLWTHEGLKCLFGFSPDWRIKEKHPTLSGWNERVV</sequence>